<evidence type="ECO:0000313" key="1">
    <source>
        <dbReference type="EMBL" id="KAK1292840.1"/>
    </source>
</evidence>
<dbReference type="InterPro" id="IPR039588">
    <property type="entry name" value="FBXO4"/>
</dbReference>
<reference evidence="1" key="2">
    <citation type="submission" date="2023-06" db="EMBL/GenBank/DDBJ databases">
        <authorList>
            <person name="Ma L."/>
            <person name="Liu K.-W."/>
            <person name="Li Z."/>
            <person name="Hsiao Y.-Y."/>
            <person name="Qi Y."/>
            <person name="Fu T."/>
            <person name="Tang G."/>
            <person name="Zhang D."/>
            <person name="Sun W.-H."/>
            <person name="Liu D.-K."/>
            <person name="Li Y."/>
            <person name="Chen G.-Z."/>
            <person name="Liu X.-D."/>
            <person name="Liao X.-Y."/>
            <person name="Jiang Y.-T."/>
            <person name="Yu X."/>
            <person name="Hao Y."/>
            <person name="Huang J."/>
            <person name="Zhao X.-W."/>
            <person name="Ke S."/>
            <person name="Chen Y.-Y."/>
            <person name="Wu W.-L."/>
            <person name="Hsu J.-L."/>
            <person name="Lin Y.-F."/>
            <person name="Huang M.-D."/>
            <person name="Li C.-Y."/>
            <person name="Huang L."/>
            <person name="Wang Z.-W."/>
            <person name="Zhao X."/>
            <person name="Zhong W.-Y."/>
            <person name="Peng D.-H."/>
            <person name="Ahmad S."/>
            <person name="Lan S."/>
            <person name="Zhang J.-S."/>
            <person name="Tsai W.-C."/>
            <person name="Van De Peer Y."/>
            <person name="Liu Z.-J."/>
        </authorList>
    </citation>
    <scope>NUCLEOTIDE SEQUENCE</scope>
    <source>
        <strain evidence="1">CP</strain>
        <tissue evidence="1">Leaves</tissue>
    </source>
</reference>
<proteinExistence type="predicted"/>
<accession>A0AAV9CVK7</accession>
<comment type="caution">
    <text evidence="1">The sequence shown here is derived from an EMBL/GenBank/DDBJ whole genome shotgun (WGS) entry which is preliminary data.</text>
</comment>
<sequence>MDANALPDDLSVKIASLLDVPSANPTLSSFKSFLCLLSCVTDLCSLGRCSRYWRGLCASDHVWVSLFKRRWPSINSGGQTPAEGWRSIYIRQHREMAFKANALIEFVNLCSQNGSLEVGDYLKAVEYLCSLEMGFKDVAMFLFSTKVGVLLNLIGLHYSKFGLEVADEVILEALSSHHLSERQVCVSWFKLGRWFFGFRLSDESRSRTVSLAELAVDKEAEVLKVLKRGAIHEVLRVHISSVTASSSQNVFELKNGPQI</sequence>
<dbReference type="GO" id="GO:0019005">
    <property type="term" value="C:SCF ubiquitin ligase complex"/>
    <property type="evidence" value="ECO:0007669"/>
    <property type="project" value="TreeGrafter"/>
</dbReference>
<evidence type="ECO:0008006" key="3">
    <source>
        <dbReference type="Google" id="ProtNLM"/>
    </source>
</evidence>
<gene>
    <name evidence="1" type="ORF">QJS10_CPB17g01423</name>
</gene>
<protein>
    <recommendedName>
        <fullName evidence="3">F-box domain-containing protein</fullName>
    </recommendedName>
</protein>
<dbReference type="AlphaFoldDB" id="A0AAV9CVK7"/>
<reference evidence="1" key="1">
    <citation type="journal article" date="2023" name="Nat. Commun.">
        <title>Diploid and tetraploid genomes of Acorus and the evolution of monocots.</title>
        <authorList>
            <person name="Ma L."/>
            <person name="Liu K.W."/>
            <person name="Li Z."/>
            <person name="Hsiao Y.Y."/>
            <person name="Qi Y."/>
            <person name="Fu T."/>
            <person name="Tang G.D."/>
            <person name="Zhang D."/>
            <person name="Sun W.H."/>
            <person name="Liu D.K."/>
            <person name="Li Y."/>
            <person name="Chen G.Z."/>
            <person name="Liu X.D."/>
            <person name="Liao X.Y."/>
            <person name="Jiang Y.T."/>
            <person name="Yu X."/>
            <person name="Hao Y."/>
            <person name="Huang J."/>
            <person name="Zhao X.W."/>
            <person name="Ke S."/>
            <person name="Chen Y.Y."/>
            <person name="Wu W.L."/>
            <person name="Hsu J.L."/>
            <person name="Lin Y.F."/>
            <person name="Huang M.D."/>
            <person name="Li C.Y."/>
            <person name="Huang L."/>
            <person name="Wang Z.W."/>
            <person name="Zhao X."/>
            <person name="Zhong W.Y."/>
            <person name="Peng D.H."/>
            <person name="Ahmad S."/>
            <person name="Lan S."/>
            <person name="Zhang J.S."/>
            <person name="Tsai W.C."/>
            <person name="Van de Peer Y."/>
            <person name="Liu Z.J."/>
        </authorList>
    </citation>
    <scope>NUCLEOTIDE SEQUENCE</scope>
    <source>
        <strain evidence="1">CP</strain>
    </source>
</reference>
<dbReference type="GO" id="GO:0000209">
    <property type="term" value="P:protein polyubiquitination"/>
    <property type="evidence" value="ECO:0007669"/>
    <property type="project" value="TreeGrafter"/>
</dbReference>
<dbReference type="PANTHER" id="PTHR16008:SF4">
    <property type="entry name" value="F-BOX ONLY PROTEIN 4"/>
    <property type="match status" value="1"/>
</dbReference>
<evidence type="ECO:0000313" key="2">
    <source>
        <dbReference type="Proteomes" id="UP001180020"/>
    </source>
</evidence>
<dbReference type="GO" id="GO:0031146">
    <property type="term" value="P:SCF-dependent proteasomal ubiquitin-dependent protein catabolic process"/>
    <property type="evidence" value="ECO:0007669"/>
    <property type="project" value="InterPro"/>
</dbReference>
<dbReference type="InterPro" id="IPR036047">
    <property type="entry name" value="F-box-like_dom_sf"/>
</dbReference>
<dbReference type="PANTHER" id="PTHR16008">
    <property type="entry name" value="F-BOX ONLY PROTEIN 4"/>
    <property type="match status" value="1"/>
</dbReference>
<name>A0AAV9CVK7_ACOCL</name>
<dbReference type="EMBL" id="JAUJYO010000017">
    <property type="protein sequence ID" value="KAK1292840.1"/>
    <property type="molecule type" value="Genomic_DNA"/>
</dbReference>
<dbReference type="Gene3D" id="1.20.1280.50">
    <property type="match status" value="1"/>
</dbReference>
<keyword evidence="2" id="KW-1185">Reference proteome</keyword>
<dbReference type="SUPFAM" id="SSF81383">
    <property type="entry name" value="F-box domain"/>
    <property type="match status" value="1"/>
</dbReference>
<dbReference type="Proteomes" id="UP001180020">
    <property type="component" value="Unassembled WGS sequence"/>
</dbReference>
<organism evidence="1 2">
    <name type="scientific">Acorus calamus</name>
    <name type="common">Sweet flag</name>
    <dbReference type="NCBI Taxonomy" id="4465"/>
    <lineage>
        <taxon>Eukaryota</taxon>
        <taxon>Viridiplantae</taxon>
        <taxon>Streptophyta</taxon>
        <taxon>Embryophyta</taxon>
        <taxon>Tracheophyta</taxon>
        <taxon>Spermatophyta</taxon>
        <taxon>Magnoliopsida</taxon>
        <taxon>Liliopsida</taxon>
        <taxon>Acoraceae</taxon>
        <taxon>Acorus</taxon>
    </lineage>
</organism>